<reference evidence="1" key="1">
    <citation type="submission" date="2022-07" db="EMBL/GenBank/DDBJ databases">
        <title>Phylogenomic reconstructions and comparative analyses of Kickxellomycotina fungi.</title>
        <authorList>
            <person name="Reynolds N.K."/>
            <person name="Stajich J.E."/>
            <person name="Barry K."/>
            <person name="Grigoriev I.V."/>
            <person name="Crous P."/>
            <person name="Smith M.E."/>
        </authorList>
    </citation>
    <scope>NUCLEOTIDE SEQUENCE</scope>
    <source>
        <strain evidence="1">CBS 109366</strain>
    </source>
</reference>
<dbReference type="Proteomes" id="UP001140234">
    <property type="component" value="Unassembled WGS sequence"/>
</dbReference>
<protein>
    <submittedName>
        <fullName evidence="1">Radical S-adenosyl methionine domain-containing protein 1</fullName>
    </submittedName>
</protein>
<comment type="caution">
    <text evidence="1">The sequence shown here is derived from an EMBL/GenBank/DDBJ whole genome shotgun (WGS) entry which is preliminary data.</text>
</comment>
<evidence type="ECO:0000313" key="1">
    <source>
        <dbReference type="EMBL" id="KAJ2761978.1"/>
    </source>
</evidence>
<feature type="non-terminal residue" evidence="1">
    <location>
        <position position="178"/>
    </location>
</feature>
<accession>A0ACC1JLC2</accession>
<gene>
    <name evidence="1" type="primary">RSAD1</name>
    <name evidence="1" type="ORF">IWQ57_005908</name>
</gene>
<dbReference type="EMBL" id="JANBUJ010003087">
    <property type="protein sequence ID" value="KAJ2761978.1"/>
    <property type="molecule type" value="Genomic_DNA"/>
</dbReference>
<proteinExistence type="predicted"/>
<sequence length="178" mass="19246">MAMAAPRAALSLYVHWPFCSFLCRFCAFSKAREPAGGVDHERITAALLRELQWQLAPHGDKQLQSIYFGGGTPSLAEPRNIERIIAAADALVPLARGAEITLESNPTSAEVAKMRAFKLAGVTRYSIGVQTLSDRALRDMGRLHTGAEGLAAVDRARALFPGRVTLDMMFGFAGQTAE</sequence>
<organism evidence="1 2">
    <name type="scientific">Coemansia nantahalensis</name>
    <dbReference type="NCBI Taxonomy" id="2789366"/>
    <lineage>
        <taxon>Eukaryota</taxon>
        <taxon>Fungi</taxon>
        <taxon>Fungi incertae sedis</taxon>
        <taxon>Zoopagomycota</taxon>
        <taxon>Kickxellomycotina</taxon>
        <taxon>Kickxellomycetes</taxon>
        <taxon>Kickxellales</taxon>
        <taxon>Kickxellaceae</taxon>
        <taxon>Coemansia</taxon>
    </lineage>
</organism>
<name>A0ACC1JLC2_9FUNG</name>
<keyword evidence="2" id="KW-1185">Reference proteome</keyword>
<evidence type="ECO:0000313" key="2">
    <source>
        <dbReference type="Proteomes" id="UP001140234"/>
    </source>
</evidence>